<organism evidence="1 2">
    <name type="scientific">Roseomonas elaeocarpi</name>
    <dbReference type="NCBI Taxonomy" id="907779"/>
    <lineage>
        <taxon>Bacteria</taxon>
        <taxon>Pseudomonadati</taxon>
        <taxon>Pseudomonadota</taxon>
        <taxon>Alphaproteobacteria</taxon>
        <taxon>Acetobacterales</taxon>
        <taxon>Roseomonadaceae</taxon>
        <taxon>Roseomonas</taxon>
    </lineage>
</organism>
<evidence type="ECO:0008006" key="3">
    <source>
        <dbReference type="Google" id="ProtNLM"/>
    </source>
</evidence>
<proteinExistence type="predicted"/>
<evidence type="ECO:0000313" key="2">
    <source>
        <dbReference type="Proteomes" id="UP001589865"/>
    </source>
</evidence>
<dbReference type="RefSeq" id="WP_377043891.1">
    <property type="nucleotide sequence ID" value="NZ_JBHLUN010000005.1"/>
</dbReference>
<accession>A0ABV6JQZ9</accession>
<keyword evidence="2" id="KW-1185">Reference proteome</keyword>
<gene>
    <name evidence="1" type="ORF">ACFFGY_07785</name>
</gene>
<reference evidence="1 2" key="1">
    <citation type="submission" date="2024-09" db="EMBL/GenBank/DDBJ databases">
        <authorList>
            <person name="Sun Q."/>
            <person name="Mori K."/>
        </authorList>
    </citation>
    <scope>NUCLEOTIDE SEQUENCE [LARGE SCALE GENOMIC DNA]</scope>
    <source>
        <strain evidence="1 2">TBRC 5777</strain>
    </source>
</reference>
<sequence>MTEDPWMPTVAGAESVVTEAVAMFDDGSGYVGPGTHVRGAGPLTLILTVEPGGAGSLAILGWRETDRGALTTARLFRAEWESGELCDVTEFIPGTWEAELARAATRS</sequence>
<dbReference type="EMBL" id="JBHLUN010000005">
    <property type="protein sequence ID" value="MFC0408147.1"/>
    <property type="molecule type" value="Genomic_DNA"/>
</dbReference>
<evidence type="ECO:0000313" key="1">
    <source>
        <dbReference type="EMBL" id="MFC0408147.1"/>
    </source>
</evidence>
<name>A0ABV6JQZ9_9PROT</name>
<dbReference type="Proteomes" id="UP001589865">
    <property type="component" value="Unassembled WGS sequence"/>
</dbReference>
<protein>
    <recommendedName>
        <fullName evidence="3">SnoaL-like domain-containing protein</fullName>
    </recommendedName>
</protein>
<comment type="caution">
    <text evidence="1">The sequence shown here is derived from an EMBL/GenBank/DDBJ whole genome shotgun (WGS) entry which is preliminary data.</text>
</comment>